<evidence type="ECO:0000313" key="3">
    <source>
        <dbReference type="Proteomes" id="UP000012174"/>
    </source>
</evidence>
<evidence type="ECO:0000256" key="1">
    <source>
        <dbReference type="SAM" id="MobiDB-lite"/>
    </source>
</evidence>
<feature type="region of interest" description="Disordered" evidence="1">
    <location>
        <begin position="346"/>
        <end position="366"/>
    </location>
</feature>
<dbReference type="OrthoDB" id="4771468at2759"/>
<dbReference type="Proteomes" id="UP000012174">
    <property type="component" value="Unassembled WGS sequence"/>
</dbReference>
<feature type="compositionally biased region" description="Polar residues" evidence="1">
    <location>
        <begin position="346"/>
        <end position="362"/>
    </location>
</feature>
<sequence length="558" mass="61890">MSLNRWSVPDRARGRSPGSDSELYERFPAMHIGPSRSQRRANLSSVFSSLFENEDTPRSTSAAETSLLRAYGQDLLSSRNENAIPMRAMKSSHSPESQTIIPPDTDSAQSDVIFRSQGTWPAARRYNPFVPMPGAVNNLRYCEEEARRENEREESPGEEDDSRKQTLDESIELTKPRTMVETFRSSSSSYPSEGIRSPASNQDSPEATAAAKALIDDLVRCSSFPTRVLLSRSDVTESHPAPLSPERGGYGQPEELAAVGRTSGTDGTRIDSASGSPERVHFKETWSALGTPQVPFDSWPNRGNGKCANCLKTFLDQEFQPEDMDTQGSISQSRFPSSYLPMLAETSFSENNDGPPQSNNPSAMDGRREDMMDMMYIPPSARTANGGRIDSLEMPMLHRTGRAPSPVHKPPSTTTLGQRMHKFKIKKWARKVYLRSKVRLQHGVKAAPFSLPGHNSKGANAIFEKELHKRAGVDNKMRRRNSLGLFWARDKGLKKKDASSQDITRRVSRYMDAVIAKKASIMSMRPSRGRAKTGSSRDFHMGRKKRAVSCPALGTTVG</sequence>
<dbReference type="KEGG" id="ela:UCREL1_4641"/>
<reference evidence="3" key="1">
    <citation type="journal article" date="2013" name="Genome Announc.">
        <title>Draft genome sequence of the grapevine dieback fungus Eutypa lata UCR-EL1.</title>
        <authorList>
            <person name="Blanco-Ulate B."/>
            <person name="Rolshausen P.E."/>
            <person name="Cantu D."/>
        </authorList>
    </citation>
    <scope>NUCLEOTIDE SEQUENCE [LARGE SCALE GENOMIC DNA]</scope>
    <source>
        <strain evidence="3">UCR-EL1</strain>
    </source>
</reference>
<dbReference type="HOGENOM" id="CLU_488351_0_0_1"/>
<accession>M7SVM5</accession>
<keyword evidence="3" id="KW-1185">Reference proteome</keyword>
<gene>
    <name evidence="2" type="ORF">UCREL1_4641</name>
</gene>
<name>M7SVM5_EUTLA</name>
<feature type="region of interest" description="Disordered" evidence="1">
    <location>
        <begin position="146"/>
        <end position="208"/>
    </location>
</feature>
<dbReference type="AlphaFoldDB" id="M7SVM5"/>
<feature type="region of interest" description="Disordered" evidence="1">
    <location>
        <begin position="233"/>
        <end position="253"/>
    </location>
</feature>
<feature type="compositionally biased region" description="Basic and acidic residues" evidence="1">
    <location>
        <begin position="146"/>
        <end position="175"/>
    </location>
</feature>
<protein>
    <submittedName>
        <fullName evidence="2">Uncharacterized protein</fullName>
    </submittedName>
</protein>
<proteinExistence type="predicted"/>
<organism evidence="2 3">
    <name type="scientific">Eutypa lata (strain UCR-EL1)</name>
    <name type="common">Grapevine dieback disease fungus</name>
    <name type="synonym">Eutypa armeniacae</name>
    <dbReference type="NCBI Taxonomy" id="1287681"/>
    <lineage>
        <taxon>Eukaryota</taxon>
        <taxon>Fungi</taxon>
        <taxon>Dikarya</taxon>
        <taxon>Ascomycota</taxon>
        <taxon>Pezizomycotina</taxon>
        <taxon>Sordariomycetes</taxon>
        <taxon>Xylariomycetidae</taxon>
        <taxon>Xylariales</taxon>
        <taxon>Diatrypaceae</taxon>
        <taxon>Eutypa</taxon>
    </lineage>
</organism>
<feature type="region of interest" description="Disordered" evidence="1">
    <location>
        <begin position="1"/>
        <end position="39"/>
    </location>
</feature>
<dbReference type="EMBL" id="KB706255">
    <property type="protein sequence ID" value="EMR68347.1"/>
    <property type="molecule type" value="Genomic_DNA"/>
</dbReference>
<evidence type="ECO:0000313" key="2">
    <source>
        <dbReference type="EMBL" id="EMR68347.1"/>
    </source>
</evidence>